<dbReference type="Pfam" id="PF13637">
    <property type="entry name" value="Ank_4"/>
    <property type="match status" value="2"/>
</dbReference>
<dbReference type="eggNOG" id="KOG4177">
    <property type="taxonomic scope" value="Eukaryota"/>
</dbReference>
<dbReference type="SUPFAM" id="SSF81383">
    <property type="entry name" value="F-box domain"/>
    <property type="match status" value="1"/>
</dbReference>
<dbReference type="RefSeq" id="XP_001258855.1">
    <property type="nucleotide sequence ID" value="XM_001258854.1"/>
</dbReference>
<reference evidence="5" key="1">
    <citation type="journal article" date="2008" name="PLoS Genet.">
        <title>Genomic islands in the pathogenic filamentous fungus Aspergillus fumigatus.</title>
        <authorList>
            <person name="Fedorova N.D."/>
            <person name="Khaldi N."/>
            <person name="Joardar V.S."/>
            <person name="Maiti R."/>
            <person name="Amedeo P."/>
            <person name="Anderson M.J."/>
            <person name="Crabtree J."/>
            <person name="Silva J.C."/>
            <person name="Badger J.H."/>
            <person name="Albarraq A."/>
            <person name="Angiuoli S."/>
            <person name="Bussey H."/>
            <person name="Bowyer P."/>
            <person name="Cotty P.J."/>
            <person name="Dyer P.S."/>
            <person name="Egan A."/>
            <person name="Galens K."/>
            <person name="Fraser-Liggett C.M."/>
            <person name="Haas B.J."/>
            <person name="Inman J.M."/>
            <person name="Kent R."/>
            <person name="Lemieux S."/>
            <person name="Malavazi I."/>
            <person name="Orvis J."/>
            <person name="Roemer T."/>
            <person name="Ronning C.M."/>
            <person name="Sundaram J.P."/>
            <person name="Sutton G."/>
            <person name="Turner G."/>
            <person name="Venter J.C."/>
            <person name="White O.R."/>
            <person name="Whitty B.R."/>
            <person name="Youngman P."/>
            <person name="Wolfe K.H."/>
            <person name="Goldman G.H."/>
            <person name="Wortman J.R."/>
            <person name="Jiang B."/>
            <person name="Denning D.W."/>
            <person name="Nierman W.C."/>
        </authorList>
    </citation>
    <scope>NUCLEOTIDE SEQUENCE [LARGE SCALE GENOMIC DNA]</scope>
    <source>
        <strain evidence="5">ATCC 1020 / DSM 3700 / CBS 544.65 / FGSC A1164 / JCM 1740 / NRRL 181 / WB 181</strain>
    </source>
</reference>
<dbReference type="CDD" id="cd09917">
    <property type="entry name" value="F-box_SF"/>
    <property type="match status" value="1"/>
</dbReference>
<keyword evidence="5" id="KW-1185">Reference proteome</keyword>
<keyword evidence="2 3" id="KW-0040">ANK repeat</keyword>
<dbReference type="SUPFAM" id="SSF48403">
    <property type="entry name" value="Ankyrin repeat"/>
    <property type="match status" value="3"/>
</dbReference>
<dbReference type="GeneID" id="4585199"/>
<dbReference type="PRINTS" id="PR01415">
    <property type="entry name" value="ANKYRIN"/>
</dbReference>
<evidence type="ECO:0000313" key="4">
    <source>
        <dbReference type="EMBL" id="EAW16958.1"/>
    </source>
</evidence>
<feature type="repeat" description="ANK" evidence="3">
    <location>
        <begin position="144"/>
        <end position="176"/>
    </location>
</feature>
<feature type="repeat" description="ANK" evidence="3">
    <location>
        <begin position="541"/>
        <end position="573"/>
    </location>
</feature>
<organism evidence="4 5">
    <name type="scientific">Neosartorya fischeri (strain ATCC 1020 / DSM 3700 / CBS 544.65 / FGSC A1164 / JCM 1740 / NRRL 181 / WB 181)</name>
    <name type="common">Aspergillus fischerianus</name>
    <dbReference type="NCBI Taxonomy" id="331117"/>
    <lineage>
        <taxon>Eukaryota</taxon>
        <taxon>Fungi</taxon>
        <taxon>Dikarya</taxon>
        <taxon>Ascomycota</taxon>
        <taxon>Pezizomycotina</taxon>
        <taxon>Eurotiomycetes</taxon>
        <taxon>Eurotiomycetidae</taxon>
        <taxon>Eurotiales</taxon>
        <taxon>Aspergillaceae</taxon>
        <taxon>Aspergillus</taxon>
        <taxon>Aspergillus subgen. Fumigati</taxon>
    </lineage>
</organism>
<feature type="repeat" description="ANK" evidence="3">
    <location>
        <begin position="775"/>
        <end position="807"/>
    </location>
</feature>
<dbReference type="GO" id="GO:0003723">
    <property type="term" value="F:RNA binding"/>
    <property type="evidence" value="ECO:0007669"/>
    <property type="project" value="TreeGrafter"/>
</dbReference>
<name>A1DJR9_NEOFI</name>
<dbReference type="Pfam" id="PF00023">
    <property type="entry name" value="Ank"/>
    <property type="match status" value="2"/>
</dbReference>
<accession>A1DJR9</accession>
<dbReference type="Proteomes" id="UP000006702">
    <property type="component" value="Unassembled WGS sequence"/>
</dbReference>
<sequence length="875" mass="95956">MGEMGDLNPPPALTQDSRMLILPYEILLLVAESLPLRSWNALARTCRHLYNVFMPSLYSIAVSTKNGEGDVFEWAARKGRLDTIHRIMNYAPKGYFNCVYGEAALREAARTGQTEIIRWLLDSGVDPNCTQTRSGDFETDDSIYGAPPLLIAAERGHTEAAKLLLDNMTDFNYVRSLEESPVIGFVRGKQTALLESILQRGIDVDQRDRDGQTALFYAVMERHISGVMLLLEFGADINATDAHQVTPLYLASEMGQEAVVELLLQRGARADIMAHGGQTSLHAATSANSIKAVSLLIKHGANVNSINRWLESALHLSLSDRIEAGILKLLLDAGADFTVPNKDGDTPLKCACMWRAKEKVRLLLDAIQAREASSNLRESSTTLLNAAIFAQHDLAYRLLAQGADVNTRINGLGWTPLIQVAHQGRDGLFDLALKKSLDVNAKDCWGRTALSFATEHGSEHKVRSLLKRNADYRLPCYRTPLTYAARNHHLQVVLLLLRHTEGVDLADDSLRSAVTSAVAFGDAEFLELIHEKGKIDRLYPYGETALQRAASMGNLPVVKWLLNQSAGIDAVGNDRRTPLMLAVYRRNAAVVKQLLEHGPRLDARDDNHETVLHLAFREETKGKYASEPPHGTGPSRETLNSDHILKGDVECGHTVLSNIVKMLVEAGADLEAKNAMDETPLHCAAINGSGSAVRLLLEKGVNVEPRDKSALVPLLLAASKGHTAVVCLLLEYSASIDSTNADGDTALMIAAHNGHHETILSLLARSAGINRVNHAHRTALSQAAEKGHYKVVEILLQYGAEVDLPDHTGQTPLVWAIQKGNERCVELLVQGCADVTRGDIKGRTPLWWASRDETNSQKSRDALIRILYDRHPASS</sequence>
<dbReference type="InterPro" id="IPR036770">
    <property type="entry name" value="Ankyrin_rpt-contain_sf"/>
</dbReference>
<dbReference type="HOGENOM" id="CLU_323395_0_0_1"/>
<dbReference type="SMART" id="SM00248">
    <property type="entry name" value="ANK"/>
    <property type="match status" value="20"/>
</dbReference>
<dbReference type="GO" id="GO:0004540">
    <property type="term" value="F:RNA nuclease activity"/>
    <property type="evidence" value="ECO:0007669"/>
    <property type="project" value="TreeGrafter"/>
</dbReference>
<gene>
    <name evidence="4" type="ORF">NFIA_003120</name>
</gene>
<protein>
    <submittedName>
        <fullName evidence="4">Ankyrin repeat domain protein</fullName>
    </submittedName>
</protein>
<feature type="repeat" description="ANK" evidence="3">
    <location>
        <begin position="709"/>
        <end position="741"/>
    </location>
</feature>
<dbReference type="Gene3D" id="1.25.40.20">
    <property type="entry name" value="Ankyrin repeat-containing domain"/>
    <property type="match status" value="5"/>
</dbReference>
<dbReference type="OrthoDB" id="4772757at2759"/>
<feature type="repeat" description="ANK" evidence="3">
    <location>
        <begin position="210"/>
        <end position="242"/>
    </location>
</feature>
<feature type="repeat" description="ANK" evidence="3">
    <location>
        <begin position="243"/>
        <end position="275"/>
    </location>
</feature>
<dbReference type="GO" id="GO:0006396">
    <property type="term" value="P:RNA processing"/>
    <property type="evidence" value="ECO:0007669"/>
    <property type="project" value="TreeGrafter"/>
</dbReference>
<feature type="repeat" description="ANK" evidence="3">
    <location>
        <begin position="742"/>
        <end position="774"/>
    </location>
</feature>
<feature type="repeat" description="ANK" evidence="3">
    <location>
        <begin position="676"/>
        <end position="708"/>
    </location>
</feature>
<proteinExistence type="predicted"/>
<feature type="repeat" description="ANK" evidence="3">
    <location>
        <begin position="276"/>
        <end position="308"/>
    </location>
</feature>
<dbReference type="OMA" id="QNEGCTP"/>
<dbReference type="PANTHER" id="PTHR24141">
    <property type="entry name" value="2-5A-DEPENDENT RIBONUCLEASE"/>
    <property type="match status" value="1"/>
</dbReference>
<feature type="repeat" description="ANK" evidence="3">
    <location>
        <begin position="574"/>
        <end position="606"/>
    </location>
</feature>
<dbReference type="PROSITE" id="PS50297">
    <property type="entry name" value="ANK_REP_REGION"/>
    <property type="match status" value="12"/>
</dbReference>
<dbReference type="PROSITE" id="PS50088">
    <property type="entry name" value="ANK_REPEAT"/>
    <property type="match status" value="12"/>
</dbReference>
<feature type="repeat" description="ANK" evidence="3">
    <location>
        <begin position="100"/>
        <end position="132"/>
    </location>
</feature>
<dbReference type="VEuPathDB" id="FungiDB:NFIA_003120"/>
<dbReference type="InterPro" id="IPR002110">
    <property type="entry name" value="Ankyrin_rpt"/>
</dbReference>
<evidence type="ECO:0000256" key="1">
    <source>
        <dbReference type="ARBA" id="ARBA00022737"/>
    </source>
</evidence>
<dbReference type="KEGG" id="nfi:NFIA_003120"/>
<feature type="repeat" description="ANK" evidence="3">
    <location>
        <begin position="808"/>
        <end position="840"/>
    </location>
</feature>
<evidence type="ECO:0000256" key="3">
    <source>
        <dbReference type="PROSITE-ProRule" id="PRU00023"/>
    </source>
</evidence>
<dbReference type="EMBL" id="DS027697">
    <property type="protein sequence ID" value="EAW16958.1"/>
    <property type="molecule type" value="Genomic_DNA"/>
</dbReference>
<evidence type="ECO:0000313" key="5">
    <source>
        <dbReference type="Proteomes" id="UP000006702"/>
    </source>
</evidence>
<dbReference type="PANTHER" id="PTHR24141:SF1">
    <property type="entry name" value="2-5A-DEPENDENT RIBONUCLEASE"/>
    <property type="match status" value="1"/>
</dbReference>
<keyword evidence="1" id="KW-0677">Repeat</keyword>
<dbReference type="InterPro" id="IPR036047">
    <property type="entry name" value="F-box-like_dom_sf"/>
</dbReference>
<dbReference type="Pfam" id="PF12796">
    <property type="entry name" value="Ank_2"/>
    <property type="match status" value="5"/>
</dbReference>
<evidence type="ECO:0000256" key="2">
    <source>
        <dbReference type="ARBA" id="ARBA00023043"/>
    </source>
</evidence>
<dbReference type="AlphaFoldDB" id="A1DJR9"/>